<feature type="repeat" description="ANK" evidence="1">
    <location>
        <begin position="47"/>
        <end position="83"/>
    </location>
</feature>
<dbReference type="InterPro" id="IPR036770">
    <property type="entry name" value="Ankyrin_rpt-contain_sf"/>
</dbReference>
<evidence type="ECO:0000313" key="4">
    <source>
        <dbReference type="RefSeq" id="XP_018322759.1"/>
    </source>
</evidence>
<dbReference type="Gene3D" id="1.10.720.40">
    <property type="match status" value="1"/>
</dbReference>
<dbReference type="Proteomes" id="UP000192223">
    <property type="component" value="Unplaced"/>
</dbReference>
<keyword evidence="1" id="KW-0040">ANK repeat</keyword>
<dbReference type="PROSITE" id="PS50954">
    <property type="entry name" value="LEM"/>
    <property type="match status" value="1"/>
</dbReference>
<feature type="repeat" description="ANK" evidence="1">
    <location>
        <begin position="84"/>
        <end position="116"/>
    </location>
</feature>
<dbReference type="GO" id="GO:0005654">
    <property type="term" value="C:nucleoplasm"/>
    <property type="evidence" value="ECO:0007669"/>
    <property type="project" value="TreeGrafter"/>
</dbReference>
<dbReference type="Gene3D" id="1.25.40.20">
    <property type="entry name" value="Ankyrin repeat-containing domain"/>
    <property type="match status" value="2"/>
</dbReference>
<name>A0A1W4WFQ2_AGRPL</name>
<reference evidence="4" key="1">
    <citation type="submission" date="2025-08" db="UniProtKB">
        <authorList>
            <consortium name="RefSeq"/>
        </authorList>
    </citation>
    <scope>IDENTIFICATION</scope>
    <source>
        <tissue evidence="4">Entire body</tissue>
    </source>
</reference>
<dbReference type="InParanoid" id="A0A1W4WFQ2"/>
<dbReference type="CDD" id="cd10454">
    <property type="entry name" value="GIY-YIG_COG3680_Meta"/>
    <property type="match status" value="1"/>
</dbReference>
<dbReference type="InterPro" id="IPR034998">
    <property type="entry name" value="ANKLE1"/>
</dbReference>
<dbReference type="GeneID" id="108735333"/>
<dbReference type="InterPro" id="IPR002110">
    <property type="entry name" value="Ankyrin_rpt"/>
</dbReference>
<feature type="domain" description="LEM" evidence="2">
    <location>
        <begin position="507"/>
        <end position="551"/>
    </location>
</feature>
<dbReference type="GO" id="GO:0000724">
    <property type="term" value="P:double-strand break repair via homologous recombination"/>
    <property type="evidence" value="ECO:0007669"/>
    <property type="project" value="TreeGrafter"/>
</dbReference>
<sequence>MSIYKGRSRKEFYLTSSLYDSIEDQNISAVEFLLKKGANANIVLPRVGIAPFHLIIGSNNEDFAKTVVKLILQHGGNPNIQSDDGLTPLHIAVAWGHYEITELLLHCGGNPFIQDRNGFTALDYSVEYKHLNITQLLNNFMPNNIILSFEEEQSLAYDITLDKIVINNGYAIGEYKTAEKTLAAHEFQSSGDILDDLPEYKPSEFLDVWFEEHICKLSLSSESSTKRDHFSSGSTFSDESDKLISIGHLINNVNFRTRNKLNDKQNTTAIVSSKQITTRKKIYERDDFCKFDENTRESGIATLPNHSLEYTENSINHSDNFNGDRSNFISCLTQDSVKIAKDKNNDSGNEIFQNEKVNDDRIFSVPNINQSEIQRKIPGKNASSDYFSCNDISSNINSFEKNIFEITSDLSNNCSHPRCSDVQISNFSMEITNLDKNYITNVPCQVSESVILEPEESFVSVSEVYKYTDKEDGIVLYEKRLKGNSIRGSSESEKSMAATHSSKLSSLPASIDYDSDRLRKELQCSGFNPGPITATTKRLYLRKLLRLKKEQSQLISSFEGKDKVFSSELEKTLRSENWSQDLTSYKLLDASVSDQFSCTDHKRTWREGHNKSSFTYLLLDPRLTNNLPCRSETLSPQEIWRSFLSSIFYVGKGKRSRPYSHLYEAAHQWNLGNYISKNKKIQRIIDIWKANRGVVCLHLFQNVIPVEAYTREAAMISALGLSNLENNKGGEFYGVAATWSTQKKEMYGVFLLHKALSIFLHEGERQLSPKDID</sequence>
<dbReference type="GO" id="GO:0000712">
    <property type="term" value="P:resolution of meiotic recombination intermediates"/>
    <property type="evidence" value="ECO:0007669"/>
    <property type="project" value="TreeGrafter"/>
</dbReference>
<dbReference type="SUPFAM" id="SSF63451">
    <property type="entry name" value="LEM domain"/>
    <property type="match status" value="1"/>
</dbReference>
<dbReference type="Pfam" id="PF12796">
    <property type="entry name" value="Ank_2"/>
    <property type="match status" value="1"/>
</dbReference>
<evidence type="ECO:0000259" key="2">
    <source>
        <dbReference type="PROSITE" id="PS50954"/>
    </source>
</evidence>
<organism evidence="3 4">
    <name type="scientific">Agrilus planipennis</name>
    <name type="common">Emerald ash borer</name>
    <name type="synonym">Agrilus marcopoli</name>
    <dbReference type="NCBI Taxonomy" id="224129"/>
    <lineage>
        <taxon>Eukaryota</taxon>
        <taxon>Metazoa</taxon>
        <taxon>Ecdysozoa</taxon>
        <taxon>Arthropoda</taxon>
        <taxon>Hexapoda</taxon>
        <taxon>Insecta</taxon>
        <taxon>Pterygota</taxon>
        <taxon>Neoptera</taxon>
        <taxon>Endopterygota</taxon>
        <taxon>Coleoptera</taxon>
        <taxon>Polyphaga</taxon>
        <taxon>Elateriformia</taxon>
        <taxon>Buprestoidea</taxon>
        <taxon>Buprestidae</taxon>
        <taxon>Agrilinae</taxon>
        <taxon>Agrilus</taxon>
    </lineage>
</organism>
<proteinExistence type="predicted"/>
<dbReference type="Pfam" id="PF03020">
    <property type="entry name" value="LEM"/>
    <property type="match status" value="1"/>
</dbReference>
<dbReference type="PANTHER" id="PTHR46427:SF1">
    <property type="entry name" value="ANKYRIN REPEAT AND LEM DOMAIN-CONTAINING PROTEIN 1"/>
    <property type="match status" value="1"/>
</dbReference>
<dbReference type="Pfam" id="PF22945">
    <property type="entry name" value="LEM-3_GIY-YIG"/>
    <property type="match status" value="1"/>
</dbReference>
<dbReference type="GO" id="GO:0005737">
    <property type="term" value="C:cytoplasm"/>
    <property type="evidence" value="ECO:0007669"/>
    <property type="project" value="TreeGrafter"/>
</dbReference>
<dbReference type="SUPFAM" id="SSF48403">
    <property type="entry name" value="Ankyrin repeat"/>
    <property type="match status" value="1"/>
</dbReference>
<dbReference type="RefSeq" id="XP_018322759.1">
    <property type="nucleotide sequence ID" value="XM_018467257.2"/>
</dbReference>
<dbReference type="AlphaFoldDB" id="A0A1W4WFQ2"/>
<dbReference type="KEGG" id="apln:108735333"/>
<dbReference type="OrthoDB" id="1601181at2759"/>
<accession>A0A1W4WFQ2</accession>
<dbReference type="FunCoup" id="A0A1W4WFQ2">
    <property type="interactions" value="505"/>
</dbReference>
<dbReference type="PROSITE" id="PS50297">
    <property type="entry name" value="ANK_REP_REGION"/>
    <property type="match status" value="1"/>
</dbReference>
<dbReference type="STRING" id="224129.A0A1W4WFQ2"/>
<gene>
    <name evidence="4" type="primary">LOC108735333</name>
</gene>
<dbReference type="InterPro" id="IPR011015">
    <property type="entry name" value="LEM/LEM-like_dom_sf"/>
</dbReference>
<dbReference type="PROSITE" id="PS50088">
    <property type="entry name" value="ANK_REPEAT"/>
    <property type="match status" value="2"/>
</dbReference>
<evidence type="ECO:0000313" key="3">
    <source>
        <dbReference type="Proteomes" id="UP000192223"/>
    </source>
</evidence>
<dbReference type="GO" id="GO:0004520">
    <property type="term" value="F:DNA endonuclease activity"/>
    <property type="evidence" value="ECO:0007669"/>
    <property type="project" value="TreeGrafter"/>
</dbReference>
<dbReference type="InterPro" id="IPR003887">
    <property type="entry name" value="LEM_dom"/>
</dbReference>
<dbReference type="SMART" id="SM00540">
    <property type="entry name" value="LEM"/>
    <property type="match status" value="1"/>
</dbReference>
<protein>
    <submittedName>
        <fullName evidence="4">Uncharacterized protein LOC108735333 isoform X2</fullName>
    </submittedName>
</protein>
<dbReference type="SMART" id="SM00248">
    <property type="entry name" value="ANK"/>
    <property type="match status" value="4"/>
</dbReference>
<keyword evidence="3" id="KW-1185">Reference proteome</keyword>
<evidence type="ECO:0000256" key="1">
    <source>
        <dbReference type="PROSITE-ProRule" id="PRU00023"/>
    </source>
</evidence>
<dbReference type="PANTHER" id="PTHR46427">
    <property type="entry name" value="ANKYRIN REPEAT AND LEM DOMAIN-CONTAINING PROTEIN 1"/>
    <property type="match status" value="1"/>
</dbReference>